<evidence type="ECO:0000256" key="1">
    <source>
        <dbReference type="SAM" id="MobiDB-lite"/>
    </source>
</evidence>
<dbReference type="InterPro" id="IPR003615">
    <property type="entry name" value="HNH_nuc"/>
</dbReference>
<sequence length="247" mass="29087">MSKLRIYCKCGCREKVKPGNIYSKSWHSRIGKPAWNKKNKISILCLCGCNEYTKSGNKYIHGHNQKNKTSWNKGIPLSEATKSKMKKTIRFKGGLKRTKKYRENLSIRMMGEGNPNYGKPSPMRGKKQKKESIEKMIRSLKRTFVERGPENHPMWKGGISNEPYCDAWADKEYKEDIKERDNYKCQNEDCWETSVRLCIHHIDYDKLNCNPYNLITICNSCNARANENRDYWEKYYKNLIKERSKCA</sequence>
<protein>
    <recommendedName>
        <fullName evidence="3">HNH nuclease domain-containing protein</fullName>
    </recommendedName>
</protein>
<dbReference type="AlphaFoldDB" id="A0A6M3LG01"/>
<reference evidence="2" key="1">
    <citation type="submission" date="2020-03" db="EMBL/GenBank/DDBJ databases">
        <title>The deep terrestrial virosphere.</title>
        <authorList>
            <person name="Holmfeldt K."/>
            <person name="Nilsson E."/>
            <person name="Simone D."/>
            <person name="Lopez-Fernandez M."/>
            <person name="Wu X."/>
            <person name="de Brujin I."/>
            <person name="Lundin D."/>
            <person name="Andersson A."/>
            <person name="Bertilsson S."/>
            <person name="Dopson M."/>
        </authorList>
    </citation>
    <scope>NUCLEOTIDE SEQUENCE</scope>
    <source>
        <strain evidence="2">MM415B04122</strain>
    </source>
</reference>
<organism evidence="2">
    <name type="scientific">viral metagenome</name>
    <dbReference type="NCBI Taxonomy" id="1070528"/>
    <lineage>
        <taxon>unclassified sequences</taxon>
        <taxon>metagenomes</taxon>
        <taxon>organismal metagenomes</taxon>
    </lineage>
</organism>
<gene>
    <name evidence="2" type="ORF">MM415B04122_0008</name>
</gene>
<dbReference type="EMBL" id="MT143174">
    <property type="protein sequence ID" value="QJA93750.1"/>
    <property type="molecule type" value="Genomic_DNA"/>
</dbReference>
<evidence type="ECO:0000313" key="2">
    <source>
        <dbReference type="EMBL" id="QJA93750.1"/>
    </source>
</evidence>
<dbReference type="CDD" id="cd00085">
    <property type="entry name" value="HNHc"/>
    <property type="match status" value="1"/>
</dbReference>
<feature type="region of interest" description="Disordered" evidence="1">
    <location>
        <begin position="109"/>
        <end position="129"/>
    </location>
</feature>
<accession>A0A6M3LG01</accession>
<proteinExistence type="predicted"/>
<evidence type="ECO:0008006" key="3">
    <source>
        <dbReference type="Google" id="ProtNLM"/>
    </source>
</evidence>
<name>A0A6M3LG01_9ZZZZ</name>